<dbReference type="EMBL" id="RAPK01000010">
    <property type="protein sequence ID" value="RKD71111.1"/>
    <property type="molecule type" value="Genomic_DNA"/>
</dbReference>
<dbReference type="RefSeq" id="WP_120193669.1">
    <property type="nucleotide sequence ID" value="NZ_RAPK01000010.1"/>
</dbReference>
<accession>A0A419UZN0</accession>
<dbReference type="InterPro" id="IPR000600">
    <property type="entry name" value="ROK"/>
</dbReference>
<gene>
    <name evidence="2" type="ORF">ATL39_2502</name>
</gene>
<dbReference type="PANTHER" id="PTHR18964:SF149">
    <property type="entry name" value="BIFUNCTIONAL UDP-N-ACETYLGLUCOSAMINE 2-EPIMERASE_N-ACETYLMANNOSAMINE KINASE"/>
    <property type="match status" value="1"/>
</dbReference>
<dbReference type="InterPro" id="IPR043129">
    <property type="entry name" value="ATPase_NBD"/>
</dbReference>
<keyword evidence="2" id="KW-0808">Transferase</keyword>
<name>A0A419UZN0_9BACL</name>
<dbReference type="AlphaFoldDB" id="A0A419UZN0"/>
<evidence type="ECO:0000313" key="2">
    <source>
        <dbReference type="EMBL" id="RKD71111.1"/>
    </source>
</evidence>
<sequence length="298" mass="31243">MTSTYQIAIDLGGTSLRTALIENKQTIKQIKTIPTPAAAEEGIKKITEMIDSFGNHQAETIGCGAPGPLDPWNGVILDPPNLPGWHDFAFKKELEAASGLPVTLDNDANAAAVAEHQLGAGKHASSMIYITISTGIGAGIIIGNSLLTGALGAAGEVGLMRIGNGESPSPGNKTWEQVASGTALKEKAVELYGGSSHAGELFEAYRKNQTEAVRVLDPIIEYQAAGIANIYLTINPELIVLGGGVIQHNPFLVKVLEQRINEYVYKSLKGKCLTVQAEFEGNAGVIGAGLLSSTVRLG</sequence>
<reference evidence="2 3" key="1">
    <citation type="submission" date="2018-09" db="EMBL/GenBank/DDBJ databases">
        <title>Genomic Encyclopedia of Archaeal and Bacterial Type Strains, Phase II (KMG-II): from individual species to whole genera.</title>
        <authorList>
            <person name="Goeker M."/>
        </authorList>
    </citation>
    <scope>NUCLEOTIDE SEQUENCE [LARGE SCALE GENOMIC DNA]</scope>
    <source>
        <strain evidence="2 3">DSM 17008</strain>
    </source>
</reference>
<dbReference type="GO" id="GO:0016301">
    <property type="term" value="F:kinase activity"/>
    <property type="evidence" value="ECO:0007669"/>
    <property type="project" value="UniProtKB-KW"/>
</dbReference>
<dbReference type="OrthoDB" id="9795247at2"/>
<keyword evidence="2" id="KW-0418">Kinase</keyword>
<evidence type="ECO:0000313" key="3">
    <source>
        <dbReference type="Proteomes" id="UP000285120"/>
    </source>
</evidence>
<comment type="similarity">
    <text evidence="1">Belongs to the ROK (NagC/XylR) family.</text>
</comment>
<dbReference type="Gene3D" id="3.30.420.40">
    <property type="match status" value="2"/>
</dbReference>
<proteinExistence type="inferred from homology"/>
<comment type="caution">
    <text evidence="2">The sequence shown here is derived from an EMBL/GenBank/DDBJ whole genome shotgun (WGS) entry which is preliminary data.</text>
</comment>
<protein>
    <submittedName>
        <fullName evidence="2">Glucokinase</fullName>
    </submittedName>
</protein>
<organism evidence="2 3">
    <name type="scientific">Sinobaca qinghaiensis</name>
    <dbReference type="NCBI Taxonomy" id="342944"/>
    <lineage>
        <taxon>Bacteria</taxon>
        <taxon>Bacillati</taxon>
        <taxon>Bacillota</taxon>
        <taxon>Bacilli</taxon>
        <taxon>Bacillales</taxon>
        <taxon>Sporolactobacillaceae</taxon>
        <taxon>Sinobaca</taxon>
    </lineage>
</organism>
<dbReference type="Pfam" id="PF00480">
    <property type="entry name" value="ROK"/>
    <property type="match status" value="1"/>
</dbReference>
<dbReference type="Proteomes" id="UP000285120">
    <property type="component" value="Unassembled WGS sequence"/>
</dbReference>
<dbReference type="SUPFAM" id="SSF53067">
    <property type="entry name" value="Actin-like ATPase domain"/>
    <property type="match status" value="1"/>
</dbReference>
<dbReference type="PANTHER" id="PTHR18964">
    <property type="entry name" value="ROK (REPRESSOR, ORF, KINASE) FAMILY"/>
    <property type="match status" value="1"/>
</dbReference>
<evidence type="ECO:0000256" key="1">
    <source>
        <dbReference type="ARBA" id="ARBA00006479"/>
    </source>
</evidence>
<keyword evidence="3" id="KW-1185">Reference proteome</keyword>